<keyword evidence="10" id="KW-1185">Reference proteome</keyword>
<gene>
    <name evidence="9" type="ORF">SAMN04488569_102016</name>
</gene>
<evidence type="ECO:0000259" key="8">
    <source>
        <dbReference type="PROSITE" id="PS50928"/>
    </source>
</evidence>
<evidence type="ECO:0000313" key="9">
    <source>
        <dbReference type="EMBL" id="SFK28227.1"/>
    </source>
</evidence>
<dbReference type="Proteomes" id="UP000199589">
    <property type="component" value="Unassembled WGS sequence"/>
</dbReference>
<protein>
    <submittedName>
        <fullName evidence="9">Phosphonate transport system permease protein</fullName>
    </submittedName>
</protein>
<evidence type="ECO:0000256" key="1">
    <source>
        <dbReference type="ARBA" id="ARBA00004141"/>
    </source>
</evidence>
<keyword evidence="3 7" id="KW-0813">Transport</keyword>
<dbReference type="Pfam" id="PF00528">
    <property type="entry name" value="BPD_transp_1"/>
    <property type="match status" value="1"/>
</dbReference>
<dbReference type="PANTHER" id="PTHR30043">
    <property type="entry name" value="PHOSPHONATES TRANSPORT SYSTEM PERMEASE PROTEIN"/>
    <property type="match status" value="1"/>
</dbReference>
<dbReference type="GO" id="GO:0030313">
    <property type="term" value="C:cell envelope"/>
    <property type="evidence" value="ECO:0007669"/>
    <property type="project" value="UniProtKB-SubCell"/>
</dbReference>
<dbReference type="AlphaFoldDB" id="A0A1I3Y8C4"/>
<feature type="transmembrane region" description="Helical" evidence="7">
    <location>
        <begin position="141"/>
        <end position="162"/>
    </location>
</feature>
<feature type="transmembrane region" description="Helical" evidence="7">
    <location>
        <begin position="214"/>
        <end position="232"/>
    </location>
</feature>
<sequence length="271" mass="29473">MNEAIRTQMGKAPNRKLYFTTITVIVLALLIWSFLGVDVTGLDKKGTGLAVNIVKGIVAPDLEFLFDFSSQGVAYLLYETIAIAFLGTIFGSLLAIPISFLMAPSVVSGPVAYITRLFVIFIRTIPSLVYGIMFIRVTGPGAYAGVLTMSITSIGMISRLYVDVIENLDRGVLEAMTSMGCTTYEKIRYGILPQLFSSFLSTTIYRFDMNLRDATILGLVGAGGIGAPLIFAMRSYRWNQVGAILIGLVILILVVEVISNKLRSRLVSGTN</sequence>
<evidence type="ECO:0000313" key="10">
    <source>
        <dbReference type="Proteomes" id="UP000199589"/>
    </source>
</evidence>
<accession>A0A1I3Y8C4</accession>
<reference evidence="10" key="1">
    <citation type="submission" date="2016-10" db="EMBL/GenBank/DDBJ databases">
        <authorList>
            <person name="Varghese N."/>
            <person name="Submissions S."/>
        </authorList>
    </citation>
    <scope>NUCLEOTIDE SEQUENCE [LARGE SCALE GENOMIC DNA]</scope>
    <source>
        <strain evidence="10">DSM 16108</strain>
    </source>
</reference>
<dbReference type="InterPro" id="IPR000515">
    <property type="entry name" value="MetI-like"/>
</dbReference>
<evidence type="ECO:0000256" key="7">
    <source>
        <dbReference type="RuleBase" id="RU363032"/>
    </source>
</evidence>
<dbReference type="GO" id="GO:0005886">
    <property type="term" value="C:plasma membrane"/>
    <property type="evidence" value="ECO:0007669"/>
    <property type="project" value="UniProtKB-SubCell"/>
</dbReference>
<feature type="domain" description="ABC transmembrane type-1" evidence="8">
    <location>
        <begin position="77"/>
        <end position="259"/>
    </location>
</feature>
<evidence type="ECO:0000256" key="4">
    <source>
        <dbReference type="ARBA" id="ARBA00022692"/>
    </source>
</evidence>
<dbReference type="EMBL" id="FOSJ01000020">
    <property type="protein sequence ID" value="SFK28227.1"/>
    <property type="molecule type" value="Genomic_DNA"/>
</dbReference>
<dbReference type="Gene3D" id="1.10.3720.10">
    <property type="entry name" value="MetI-like"/>
    <property type="match status" value="1"/>
</dbReference>
<dbReference type="OrthoDB" id="8557224at2"/>
<name>A0A1I3Y8C4_9LACT</name>
<keyword evidence="6 7" id="KW-0472">Membrane</keyword>
<comment type="subcellular location">
    <subcellularLocation>
        <location evidence="2">Cell envelope</location>
    </subcellularLocation>
    <subcellularLocation>
        <location evidence="7">Cell membrane</location>
        <topology evidence="7">Multi-pass membrane protein</topology>
    </subcellularLocation>
    <subcellularLocation>
        <location evidence="1">Membrane</location>
        <topology evidence="1">Multi-pass membrane protein</topology>
    </subcellularLocation>
</comment>
<dbReference type="InterPro" id="IPR005769">
    <property type="entry name" value="PhnE/PtxC"/>
</dbReference>
<evidence type="ECO:0000256" key="5">
    <source>
        <dbReference type="ARBA" id="ARBA00022989"/>
    </source>
</evidence>
<dbReference type="PROSITE" id="PS50928">
    <property type="entry name" value="ABC_TM1"/>
    <property type="match status" value="1"/>
</dbReference>
<organism evidence="9 10">
    <name type="scientific">Marinilactibacillus piezotolerans</name>
    <dbReference type="NCBI Taxonomy" id="258723"/>
    <lineage>
        <taxon>Bacteria</taxon>
        <taxon>Bacillati</taxon>
        <taxon>Bacillota</taxon>
        <taxon>Bacilli</taxon>
        <taxon>Lactobacillales</taxon>
        <taxon>Carnobacteriaceae</taxon>
        <taxon>Marinilactibacillus</taxon>
    </lineage>
</organism>
<dbReference type="PANTHER" id="PTHR30043:SF8">
    <property type="entry name" value="ABC TRANSPORTER, PERMEASE PROTEIN CC0363, PUTATIVE-RELATED"/>
    <property type="match status" value="1"/>
</dbReference>
<dbReference type="GO" id="GO:0015416">
    <property type="term" value="F:ABC-type phosphonate transporter activity"/>
    <property type="evidence" value="ECO:0007669"/>
    <property type="project" value="InterPro"/>
</dbReference>
<feature type="transmembrane region" description="Helical" evidence="7">
    <location>
        <begin position="238"/>
        <end position="258"/>
    </location>
</feature>
<proteinExistence type="inferred from homology"/>
<evidence type="ECO:0000256" key="6">
    <source>
        <dbReference type="ARBA" id="ARBA00023136"/>
    </source>
</evidence>
<keyword evidence="4 7" id="KW-0812">Transmembrane</keyword>
<dbReference type="CDD" id="cd06261">
    <property type="entry name" value="TM_PBP2"/>
    <property type="match status" value="1"/>
</dbReference>
<comment type="similarity">
    <text evidence="7">Belongs to the binding-protein-dependent transport system permease family.</text>
</comment>
<dbReference type="NCBIfam" id="TIGR01097">
    <property type="entry name" value="PhnE"/>
    <property type="match status" value="1"/>
</dbReference>
<evidence type="ECO:0000256" key="3">
    <source>
        <dbReference type="ARBA" id="ARBA00022448"/>
    </source>
</evidence>
<dbReference type="RefSeq" id="WP_072693760.1">
    <property type="nucleotide sequence ID" value="NZ_FOSJ01000020.1"/>
</dbReference>
<keyword evidence="5 7" id="KW-1133">Transmembrane helix</keyword>
<evidence type="ECO:0000256" key="2">
    <source>
        <dbReference type="ARBA" id="ARBA00004196"/>
    </source>
</evidence>
<dbReference type="SUPFAM" id="SSF161098">
    <property type="entry name" value="MetI-like"/>
    <property type="match status" value="1"/>
</dbReference>
<feature type="transmembrane region" description="Helical" evidence="7">
    <location>
        <begin position="17"/>
        <end position="35"/>
    </location>
</feature>
<feature type="transmembrane region" description="Helical" evidence="7">
    <location>
        <begin position="75"/>
        <end position="101"/>
    </location>
</feature>
<dbReference type="InterPro" id="IPR035906">
    <property type="entry name" value="MetI-like_sf"/>
</dbReference>
<feature type="transmembrane region" description="Helical" evidence="7">
    <location>
        <begin position="113"/>
        <end position="135"/>
    </location>
</feature>